<reference evidence="1" key="1">
    <citation type="submission" date="2021-12" db="EMBL/GenBank/DDBJ databases">
        <title>Prjna785345.</title>
        <authorList>
            <person name="Rujirawat T."/>
            <person name="Krajaejun T."/>
        </authorList>
    </citation>
    <scope>NUCLEOTIDE SEQUENCE</scope>
    <source>
        <strain evidence="1">Pi057C3</strain>
    </source>
</reference>
<comment type="caution">
    <text evidence="1">The sequence shown here is derived from an EMBL/GenBank/DDBJ whole genome shotgun (WGS) entry which is preliminary data.</text>
</comment>
<keyword evidence="2" id="KW-1185">Reference proteome</keyword>
<gene>
    <name evidence="1" type="ORF">P43SY_002722</name>
</gene>
<dbReference type="AlphaFoldDB" id="A0AAD5MAF7"/>
<evidence type="ECO:0000313" key="1">
    <source>
        <dbReference type="EMBL" id="KAJ0410390.1"/>
    </source>
</evidence>
<dbReference type="Proteomes" id="UP001209570">
    <property type="component" value="Unassembled WGS sequence"/>
</dbReference>
<organism evidence="1 2">
    <name type="scientific">Pythium insidiosum</name>
    <name type="common">Pythiosis disease agent</name>
    <dbReference type="NCBI Taxonomy" id="114742"/>
    <lineage>
        <taxon>Eukaryota</taxon>
        <taxon>Sar</taxon>
        <taxon>Stramenopiles</taxon>
        <taxon>Oomycota</taxon>
        <taxon>Peronosporomycetes</taxon>
        <taxon>Pythiales</taxon>
        <taxon>Pythiaceae</taxon>
        <taxon>Pythium</taxon>
    </lineage>
</organism>
<accession>A0AAD5MAF7</accession>
<name>A0AAD5MAF7_PYTIN</name>
<proteinExistence type="predicted"/>
<dbReference type="EMBL" id="JAKCXM010000001">
    <property type="protein sequence ID" value="KAJ0410390.1"/>
    <property type="molecule type" value="Genomic_DNA"/>
</dbReference>
<protein>
    <submittedName>
        <fullName evidence="1">Uncharacterized protein</fullName>
    </submittedName>
</protein>
<sequence>MSWIQLAELSEEDLLHLLDDVTDVESGGQDGALSPVAVTTDNRHRVRRSKIEKESRRRRQATLRAMREQVKTLHKHLDRLATALLEQPDPKFDDAVVAPPATTSVASSEVLRDKYLALTLVTQRLIAEEHDLKKKLRVQQEFSASLQKILLKGREEWIELSWQARVNQTHEHVPECEIFRVMHECFDLISKFELSKNYISSGMSFLGWHDKRRLDADGSVLNFSFSKFFAGRLAEPMMMTTWEFFTDEARLRKEAEESGGRFSSRVLQQPNADVVLLEQLAESSDAPRMVSVLILFRLRVGKDFMIVVRTFPMPSIQESLQAEEMWIDLFYWTHFKVVADGTEVTWGGSMSPEYFPSMSDFLVSSFGSVVAWENACITPAIILSESECVDTKCDK</sequence>
<evidence type="ECO:0000313" key="2">
    <source>
        <dbReference type="Proteomes" id="UP001209570"/>
    </source>
</evidence>